<evidence type="ECO:0000313" key="6">
    <source>
        <dbReference type="EMBL" id="NVD42114.1"/>
    </source>
</evidence>
<dbReference type="GO" id="GO:0000976">
    <property type="term" value="F:transcription cis-regulatory region binding"/>
    <property type="evidence" value="ECO:0007669"/>
    <property type="project" value="TreeGrafter"/>
</dbReference>
<dbReference type="EMBL" id="JABWDU010000008">
    <property type="protein sequence ID" value="NVD42114.1"/>
    <property type="molecule type" value="Genomic_DNA"/>
</dbReference>
<dbReference type="Gene3D" id="3.40.50.2300">
    <property type="match status" value="1"/>
</dbReference>
<name>A0A7Y6QAN9_9HYPH</name>
<dbReference type="PANTHER" id="PTHR48111:SF59">
    <property type="entry name" value="TRANSCRIPTIONAL REGULATORY PROTEIN BAER"/>
    <property type="match status" value="1"/>
</dbReference>
<feature type="modified residue" description="4-aspartylphosphate" evidence="2">
    <location>
        <position position="55"/>
    </location>
</feature>
<reference evidence="6 7" key="1">
    <citation type="submission" date="2020-06" db="EMBL/GenBank/DDBJ databases">
        <authorList>
            <person name="Grouzdev D.S."/>
        </authorList>
    </citation>
    <scope>NUCLEOTIDE SEQUENCE [LARGE SCALE GENOMIC DNA]</scope>
    <source>
        <strain evidence="6 7">HO-A22</strain>
    </source>
</reference>
<dbReference type="Gene3D" id="6.10.250.690">
    <property type="match status" value="1"/>
</dbReference>
<evidence type="ECO:0000256" key="3">
    <source>
        <dbReference type="PROSITE-ProRule" id="PRU01091"/>
    </source>
</evidence>
<dbReference type="PANTHER" id="PTHR48111">
    <property type="entry name" value="REGULATOR OF RPOS"/>
    <property type="match status" value="1"/>
</dbReference>
<proteinExistence type="predicted"/>
<accession>A0A7Y6QAN9</accession>
<dbReference type="RefSeq" id="WP_173423182.1">
    <property type="nucleotide sequence ID" value="NZ_JABWDU010000008.1"/>
</dbReference>
<dbReference type="GO" id="GO:0006355">
    <property type="term" value="P:regulation of DNA-templated transcription"/>
    <property type="evidence" value="ECO:0007669"/>
    <property type="project" value="InterPro"/>
</dbReference>
<dbReference type="InterPro" id="IPR011006">
    <property type="entry name" value="CheY-like_superfamily"/>
</dbReference>
<keyword evidence="2" id="KW-0597">Phosphoprotein</keyword>
<dbReference type="CDD" id="cd17574">
    <property type="entry name" value="REC_OmpR"/>
    <property type="match status" value="1"/>
</dbReference>
<dbReference type="SMART" id="SM00448">
    <property type="entry name" value="REC"/>
    <property type="match status" value="1"/>
</dbReference>
<dbReference type="Pfam" id="PF00486">
    <property type="entry name" value="Trans_reg_C"/>
    <property type="match status" value="1"/>
</dbReference>
<dbReference type="Pfam" id="PF00072">
    <property type="entry name" value="Response_reg"/>
    <property type="match status" value="1"/>
</dbReference>
<dbReference type="SMART" id="SM00862">
    <property type="entry name" value="Trans_reg_C"/>
    <property type="match status" value="1"/>
</dbReference>
<dbReference type="InterPro" id="IPR001867">
    <property type="entry name" value="OmpR/PhoB-type_DNA-bd"/>
</dbReference>
<feature type="domain" description="OmpR/PhoB-type" evidence="5">
    <location>
        <begin position="128"/>
        <end position="229"/>
    </location>
</feature>
<evidence type="ECO:0000256" key="2">
    <source>
        <dbReference type="PROSITE-ProRule" id="PRU00169"/>
    </source>
</evidence>
<feature type="domain" description="Response regulatory" evidence="4">
    <location>
        <begin position="6"/>
        <end position="119"/>
    </location>
</feature>
<feature type="DNA-binding region" description="OmpR/PhoB-type" evidence="3">
    <location>
        <begin position="128"/>
        <end position="229"/>
    </location>
</feature>
<dbReference type="PROSITE" id="PS50110">
    <property type="entry name" value="RESPONSE_REGULATORY"/>
    <property type="match status" value="1"/>
</dbReference>
<dbReference type="SUPFAM" id="SSF52172">
    <property type="entry name" value="CheY-like"/>
    <property type="match status" value="1"/>
</dbReference>
<keyword evidence="1 3" id="KW-0238">DNA-binding</keyword>
<evidence type="ECO:0000259" key="4">
    <source>
        <dbReference type="PROSITE" id="PS50110"/>
    </source>
</evidence>
<evidence type="ECO:0000256" key="1">
    <source>
        <dbReference type="ARBA" id="ARBA00023125"/>
    </source>
</evidence>
<evidence type="ECO:0000259" key="5">
    <source>
        <dbReference type="PROSITE" id="PS51755"/>
    </source>
</evidence>
<dbReference type="InterPro" id="IPR039420">
    <property type="entry name" value="WalR-like"/>
</dbReference>
<dbReference type="CDD" id="cd00383">
    <property type="entry name" value="trans_reg_C"/>
    <property type="match status" value="1"/>
</dbReference>
<dbReference type="InterPro" id="IPR001789">
    <property type="entry name" value="Sig_transdc_resp-reg_receiver"/>
</dbReference>
<dbReference type="AlphaFoldDB" id="A0A7Y6QAN9"/>
<dbReference type="InterPro" id="IPR036388">
    <property type="entry name" value="WH-like_DNA-bd_sf"/>
</dbReference>
<organism evidence="6 7">
    <name type="scientific">Ensifer oleiphilus</name>
    <dbReference type="NCBI Taxonomy" id="2742698"/>
    <lineage>
        <taxon>Bacteria</taxon>
        <taxon>Pseudomonadati</taxon>
        <taxon>Pseudomonadota</taxon>
        <taxon>Alphaproteobacteria</taxon>
        <taxon>Hyphomicrobiales</taxon>
        <taxon>Rhizobiaceae</taxon>
        <taxon>Sinorhizobium/Ensifer group</taxon>
        <taxon>Ensifer</taxon>
    </lineage>
</organism>
<dbReference type="GO" id="GO:0005829">
    <property type="term" value="C:cytosol"/>
    <property type="evidence" value="ECO:0007669"/>
    <property type="project" value="TreeGrafter"/>
</dbReference>
<sequence>MVDKGLILLVEDEPEIAQILDAYLVRDGFRTVRAADGETALTHHSVLSPDLVLLDVRIPRLDGFEVLARIRRESNTPTIMVTALAEDLDRLAGLRLGADDYVVKPFNPQEVVARVNAVLRRTRNGAGATVLRFENVEVDLDAHAAFVETTGKRQSLPLTLSEFRILAHMIRRPTHAFERADILDACLPDSDALARTVDTHVANLRRKLEDLGACGFFSAVRGVGYRFVEPR</sequence>
<dbReference type="PROSITE" id="PS51755">
    <property type="entry name" value="OMPR_PHOB"/>
    <property type="match status" value="1"/>
</dbReference>
<keyword evidence="7" id="KW-1185">Reference proteome</keyword>
<dbReference type="Gene3D" id="1.10.10.10">
    <property type="entry name" value="Winged helix-like DNA-binding domain superfamily/Winged helix DNA-binding domain"/>
    <property type="match status" value="1"/>
</dbReference>
<dbReference type="GO" id="GO:0032993">
    <property type="term" value="C:protein-DNA complex"/>
    <property type="evidence" value="ECO:0007669"/>
    <property type="project" value="TreeGrafter"/>
</dbReference>
<protein>
    <submittedName>
        <fullName evidence="6">Response regulator transcription factor</fullName>
    </submittedName>
</protein>
<dbReference type="InterPro" id="IPR016032">
    <property type="entry name" value="Sig_transdc_resp-reg_C-effctor"/>
</dbReference>
<dbReference type="SUPFAM" id="SSF46894">
    <property type="entry name" value="C-terminal effector domain of the bipartite response regulators"/>
    <property type="match status" value="1"/>
</dbReference>
<dbReference type="Proteomes" id="UP000520198">
    <property type="component" value="Unassembled WGS sequence"/>
</dbReference>
<dbReference type="GO" id="GO:0000156">
    <property type="term" value="F:phosphorelay response regulator activity"/>
    <property type="evidence" value="ECO:0007669"/>
    <property type="project" value="TreeGrafter"/>
</dbReference>
<gene>
    <name evidence="6" type="ORF">HT585_24915</name>
</gene>
<evidence type="ECO:0000313" key="7">
    <source>
        <dbReference type="Proteomes" id="UP000520198"/>
    </source>
</evidence>
<comment type="caution">
    <text evidence="6">The sequence shown here is derived from an EMBL/GenBank/DDBJ whole genome shotgun (WGS) entry which is preliminary data.</text>
</comment>